<evidence type="ECO:0000313" key="3">
    <source>
        <dbReference type="Proteomes" id="UP000244005"/>
    </source>
</evidence>
<accession>A0A2R6WUV5</accession>
<feature type="region of interest" description="Disordered" evidence="1">
    <location>
        <begin position="23"/>
        <end position="42"/>
    </location>
</feature>
<dbReference type="Gramene" id="Mp6g15670.1">
    <property type="protein sequence ID" value="Mp6g15670.1.cds1"/>
    <property type="gene ID" value="Mp6g15670"/>
</dbReference>
<organism evidence="2 3">
    <name type="scientific">Marchantia polymorpha</name>
    <name type="common">Common liverwort</name>
    <name type="synonym">Marchantia aquatica</name>
    <dbReference type="NCBI Taxonomy" id="3197"/>
    <lineage>
        <taxon>Eukaryota</taxon>
        <taxon>Viridiplantae</taxon>
        <taxon>Streptophyta</taxon>
        <taxon>Embryophyta</taxon>
        <taxon>Marchantiophyta</taxon>
        <taxon>Marchantiopsida</taxon>
        <taxon>Marchantiidae</taxon>
        <taxon>Marchantiales</taxon>
        <taxon>Marchantiaceae</taxon>
        <taxon>Marchantia</taxon>
    </lineage>
</organism>
<dbReference type="AlphaFoldDB" id="A0A2R6WUV5"/>
<keyword evidence="3" id="KW-1185">Reference proteome</keyword>
<feature type="compositionally biased region" description="Basic and acidic residues" evidence="1">
    <location>
        <begin position="81"/>
        <end position="104"/>
    </location>
</feature>
<proteinExistence type="predicted"/>
<dbReference type="PROSITE" id="PS51257">
    <property type="entry name" value="PROKAR_LIPOPROTEIN"/>
    <property type="match status" value="1"/>
</dbReference>
<reference evidence="3" key="1">
    <citation type="journal article" date="2017" name="Cell">
        <title>Insights into land plant evolution garnered from the Marchantia polymorpha genome.</title>
        <authorList>
            <person name="Bowman J.L."/>
            <person name="Kohchi T."/>
            <person name="Yamato K.T."/>
            <person name="Jenkins J."/>
            <person name="Shu S."/>
            <person name="Ishizaki K."/>
            <person name="Yamaoka S."/>
            <person name="Nishihama R."/>
            <person name="Nakamura Y."/>
            <person name="Berger F."/>
            <person name="Adam C."/>
            <person name="Aki S.S."/>
            <person name="Althoff F."/>
            <person name="Araki T."/>
            <person name="Arteaga-Vazquez M.A."/>
            <person name="Balasubrmanian S."/>
            <person name="Barry K."/>
            <person name="Bauer D."/>
            <person name="Boehm C.R."/>
            <person name="Briginshaw L."/>
            <person name="Caballero-Perez J."/>
            <person name="Catarino B."/>
            <person name="Chen F."/>
            <person name="Chiyoda S."/>
            <person name="Chovatia M."/>
            <person name="Davies K.M."/>
            <person name="Delmans M."/>
            <person name="Demura T."/>
            <person name="Dierschke T."/>
            <person name="Dolan L."/>
            <person name="Dorantes-Acosta A.E."/>
            <person name="Eklund D.M."/>
            <person name="Florent S.N."/>
            <person name="Flores-Sandoval E."/>
            <person name="Fujiyama A."/>
            <person name="Fukuzawa H."/>
            <person name="Galik B."/>
            <person name="Grimanelli D."/>
            <person name="Grimwood J."/>
            <person name="Grossniklaus U."/>
            <person name="Hamada T."/>
            <person name="Haseloff J."/>
            <person name="Hetherington A.J."/>
            <person name="Higo A."/>
            <person name="Hirakawa Y."/>
            <person name="Hundley H.N."/>
            <person name="Ikeda Y."/>
            <person name="Inoue K."/>
            <person name="Inoue S.I."/>
            <person name="Ishida S."/>
            <person name="Jia Q."/>
            <person name="Kakita M."/>
            <person name="Kanazawa T."/>
            <person name="Kawai Y."/>
            <person name="Kawashima T."/>
            <person name="Kennedy M."/>
            <person name="Kinose K."/>
            <person name="Kinoshita T."/>
            <person name="Kohara Y."/>
            <person name="Koide E."/>
            <person name="Komatsu K."/>
            <person name="Kopischke S."/>
            <person name="Kubo M."/>
            <person name="Kyozuka J."/>
            <person name="Lagercrantz U."/>
            <person name="Lin S.S."/>
            <person name="Lindquist E."/>
            <person name="Lipzen A.M."/>
            <person name="Lu C.W."/>
            <person name="De Luna E."/>
            <person name="Martienssen R.A."/>
            <person name="Minamino N."/>
            <person name="Mizutani M."/>
            <person name="Mizutani M."/>
            <person name="Mochizuki N."/>
            <person name="Monte I."/>
            <person name="Mosher R."/>
            <person name="Nagasaki H."/>
            <person name="Nakagami H."/>
            <person name="Naramoto S."/>
            <person name="Nishitani K."/>
            <person name="Ohtani M."/>
            <person name="Okamoto T."/>
            <person name="Okumura M."/>
            <person name="Phillips J."/>
            <person name="Pollak B."/>
            <person name="Reinders A."/>
            <person name="Rovekamp M."/>
            <person name="Sano R."/>
            <person name="Sawa S."/>
            <person name="Schmid M.W."/>
            <person name="Shirakawa M."/>
            <person name="Solano R."/>
            <person name="Spunde A."/>
            <person name="Suetsugu N."/>
            <person name="Sugano S."/>
            <person name="Sugiyama A."/>
            <person name="Sun R."/>
            <person name="Suzuki Y."/>
            <person name="Takenaka M."/>
            <person name="Takezawa D."/>
            <person name="Tomogane H."/>
            <person name="Tsuzuki M."/>
            <person name="Ueda T."/>
            <person name="Umeda M."/>
            <person name="Ward J.M."/>
            <person name="Watanabe Y."/>
            <person name="Yazaki K."/>
            <person name="Yokoyama R."/>
            <person name="Yoshitake Y."/>
            <person name="Yotsui I."/>
            <person name="Zachgo S."/>
            <person name="Schmutz J."/>
        </authorList>
    </citation>
    <scope>NUCLEOTIDE SEQUENCE [LARGE SCALE GENOMIC DNA]</scope>
    <source>
        <strain evidence="3">Tak-1</strain>
    </source>
</reference>
<feature type="region of interest" description="Disordered" evidence="1">
    <location>
        <begin position="74"/>
        <end position="120"/>
    </location>
</feature>
<dbReference type="Proteomes" id="UP000244005">
    <property type="component" value="Unassembled WGS sequence"/>
</dbReference>
<evidence type="ECO:0000256" key="1">
    <source>
        <dbReference type="SAM" id="MobiDB-lite"/>
    </source>
</evidence>
<name>A0A2R6WUV5_MARPO</name>
<feature type="compositionally biased region" description="Low complexity" evidence="1">
    <location>
        <begin position="23"/>
        <end position="35"/>
    </location>
</feature>
<protein>
    <submittedName>
        <fullName evidence="2">Uncharacterized protein</fullName>
    </submittedName>
</protein>
<gene>
    <name evidence="2" type="ORF">MARPO_0056s0079</name>
</gene>
<evidence type="ECO:0000313" key="2">
    <source>
        <dbReference type="EMBL" id="PTQ37628.1"/>
    </source>
</evidence>
<sequence>MADRLRLAWGRRLLSSVLSPLLSSSSCSPRESNLSHFPPCGGGVSVGRVRRERERERESERARGRFSVGDLVSGWGADGTLSREQRAASERAEFGTCARGDRQRGLIPSAPEGSGRAPRRAFHRQIINDW</sequence>
<dbReference type="EMBL" id="KZ772728">
    <property type="protein sequence ID" value="PTQ37628.1"/>
    <property type="molecule type" value="Genomic_DNA"/>
</dbReference>